<dbReference type="InterPro" id="IPR001623">
    <property type="entry name" value="DnaJ_domain"/>
</dbReference>
<dbReference type="SUPFAM" id="SSF50249">
    <property type="entry name" value="Nucleic acid-binding proteins"/>
    <property type="match status" value="1"/>
</dbReference>
<dbReference type="SMART" id="SM00271">
    <property type="entry name" value="DnaJ"/>
    <property type="match status" value="1"/>
</dbReference>
<dbReference type="CDD" id="cd06257">
    <property type="entry name" value="DnaJ"/>
    <property type="match status" value="1"/>
</dbReference>
<dbReference type="Pfam" id="PF00226">
    <property type="entry name" value="DnaJ"/>
    <property type="match status" value="1"/>
</dbReference>
<dbReference type="Pfam" id="PF23302">
    <property type="entry name" value="HTH_DNAJC9"/>
    <property type="match status" value="1"/>
</dbReference>
<protein>
    <recommendedName>
        <fullName evidence="5">J domain-containing protein</fullName>
    </recommendedName>
</protein>
<dbReference type="InterPro" id="IPR018253">
    <property type="entry name" value="DnaJ_domain_CS"/>
</dbReference>
<feature type="region of interest" description="Disordered" evidence="4">
    <location>
        <begin position="36"/>
        <end position="55"/>
    </location>
</feature>
<proteinExistence type="predicted"/>
<comment type="caution">
    <text evidence="6">The sequence shown here is derived from an EMBL/GenBank/DDBJ whole genome shotgun (WGS) entry which is preliminary data.</text>
</comment>
<dbReference type="InterPro" id="IPR018856">
    <property type="entry name" value="Stn1_N"/>
</dbReference>
<dbReference type="SUPFAM" id="SSF46565">
    <property type="entry name" value="Chaperone J-domain"/>
    <property type="match status" value="1"/>
</dbReference>
<dbReference type="Pfam" id="PF10451">
    <property type="entry name" value="Stn1"/>
    <property type="match status" value="2"/>
</dbReference>
<dbReference type="PRINTS" id="PR00625">
    <property type="entry name" value="JDOMAIN"/>
</dbReference>
<name>A0A8H5LG28_9HYPO</name>
<gene>
    <name evidence="6" type="ORF">FPANT_5924</name>
</gene>
<feature type="region of interest" description="Disordered" evidence="4">
    <location>
        <begin position="1"/>
        <end position="22"/>
    </location>
</feature>
<feature type="compositionally biased region" description="Basic and acidic residues" evidence="4">
    <location>
        <begin position="546"/>
        <end position="569"/>
    </location>
</feature>
<dbReference type="PANTHER" id="PTHR44144">
    <property type="entry name" value="DNAJ HOMOLOG SUBFAMILY C MEMBER 9"/>
    <property type="match status" value="1"/>
</dbReference>
<evidence type="ECO:0000256" key="4">
    <source>
        <dbReference type="SAM" id="MobiDB-lite"/>
    </source>
</evidence>
<evidence type="ECO:0000313" key="7">
    <source>
        <dbReference type="Proteomes" id="UP000544095"/>
    </source>
</evidence>
<dbReference type="GO" id="GO:0005634">
    <property type="term" value="C:nucleus"/>
    <property type="evidence" value="ECO:0007669"/>
    <property type="project" value="TreeGrafter"/>
</dbReference>
<keyword evidence="3" id="KW-0779">Telomere</keyword>
<feature type="region of interest" description="Disordered" evidence="4">
    <location>
        <begin position="512"/>
        <end position="569"/>
    </location>
</feature>
<dbReference type="EMBL" id="JAAOAR010000286">
    <property type="protein sequence ID" value="KAF5590688.1"/>
    <property type="molecule type" value="Genomic_DNA"/>
</dbReference>
<evidence type="ECO:0000259" key="5">
    <source>
        <dbReference type="PROSITE" id="PS50076"/>
    </source>
</evidence>
<sequence>MSDHEDVLESEPPTIDPYEVLSLERTATSDDIKKSYRKAALKNHPDKVPQDQKDAAHEKFQAIAFAYAILSDPARRKRYDETGSTSESIVDSEGFNWSDYYREQYKESVSGDAIEKFAKKYKGSDEEKGDVLDAYEQCQGDMDALYERVILSDVLEDDERFREIIDAAIKNKKVPSFPAYTKESKKKREGRVKQARAEATEAEDFAKELGVHDKLFGGDKKGKKKKGKGNSEDDLAALIQKRQQDRSESFLDHLAEKYGAKESKGKGKKGKKRPVEDEPSEEAFQAAASRLKGSKRSKRLVFGDFLSTRRKSPSEEERYHDAMSESAKPPIYPRYCFHLAPTVNQWCLFRVTDIHDLVQYEGFEGENFYFYRNLPIKWVRIVGLVVAIDEFASRRVYTIDDSSGACIECIISIPIPGEDDDRATTGDAAPKKADIDPPQTPDPFPNIDVGCVVDVKGGLSTFRDERQLTIEKMTKLRGTAQEVTLWEKRVKFKSEVLDKPWVLRSSEIRRCQKEAERSEEEAERKRKRIKAKAEPQASKQTSKSAGHAEKPIRQQKPHKEMRLDLRQILEQGGRGKYDALGL</sequence>
<feature type="region of interest" description="Disordered" evidence="4">
    <location>
        <begin position="178"/>
        <end position="236"/>
    </location>
</feature>
<dbReference type="Proteomes" id="UP000544095">
    <property type="component" value="Unassembled WGS sequence"/>
</dbReference>
<dbReference type="Gene3D" id="1.10.287.110">
    <property type="entry name" value="DnaJ domain"/>
    <property type="match status" value="1"/>
</dbReference>
<evidence type="ECO:0000256" key="2">
    <source>
        <dbReference type="ARBA" id="ARBA00022454"/>
    </source>
</evidence>
<feature type="compositionally biased region" description="Basic and acidic residues" evidence="4">
    <location>
        <begin position="191"/>
        <end position="220"/>
    </location>
</feature>
<evidence type="ECO:0000256" key="1">
    <source>
        <dbReference type="ARBA" id="ARBA00004574"/>
    </source>
</evidence>
<evidence type="ECO:0000313" key="6">
    <source>
        <dbReference type="EMBL" id="KAF5590688.1"/>
    </source>
</evidence>
<evidence type="ECO:0000256" key="3">
    <source>
        <dbReference type="ARBA" id="ARBA00022895"/>
    </source>
</evidence>
<dbReference type="Gene3D" id="2.40.50.140">
    <property type="entry name" value="Nucleic acid-binding proteins"/>
    <property type="match status" value="1"/>
</dbReference>
<feature type="compositionally biased region" description="Basic and acidic residues" evidence="4">
    <location>
        <begin position="43"/>
        <end position="55"/>
    </location>
</feature>
<dbReference type="AlphaFoldDB" id="A0A8H5LG28"/>
<dbReference type="CDD" id="cd03524">
    <property type="entry name" value="RPA2_OBF_family"/>
    <property type="match status" value="1"/>
</dbReference>
<organism evidence="6 7">
    <name type="scientific">Fusarium pseudoanthophilum</name>
    <dbReference type="NCBI Taxonomy" id="48495"/>
    <lineage>
        <taxon>Eukaryota</taxon>
        <taxon>Fungi</taxon>
        <taxon>Dikarya</taxon>
        <taxon>Ascomycota</taxon>
        <taxon>Pezizomycotina</taxon>
        <taxon>Sordariomycetes</taxon>
        <taxon>Hypocreomycetidae</taxon>
        <taxon>Hypocreales</taxon>
        <taxon>Nectriaceae</taxon>
        <taxon>Fusarium</taxon>
        <taxon>Fusarium fujikuroi species complex</taxon>
    </lineage>
</organism>
<dbReference type="GO" id="GO:0000781">
    <property type="term" value="C:chromosome, telomeric region"/>
    <property type="evidence" value="ECO:0007669"/>
    <property type="project" value="UniProtKB-SubCell"/>
</dbReference>
<reference evidence="6 7" key="1">
    <citation type="submission" date="2020-05" db="EMBL/GenBank/DDBJ databases">
        <title>Identification and distribution of gene clusters putatively required for synthesis of sphingolipid metabolism inhibitors in phylogenetically diverse species of the filamentous fungus Fusarium.</title>
        <authorList>
            <person name="Kim H.-S."/>
            <person name="Busman M."/>
            <person name="Brown D.W."/>
            <person name="Divon H."/>
            <person name="Uhlig S."/>
            <person name="Proctor R.H."/>
        </authorList>
    </citation>
    <scope>NUCLEOTIDE SEQUENCE [LARGE SCALE GENOMIC DNA]</scope>
    <source>
        <strain evidence="6 7">NRRL 25211</strain>
    </source>
</reference>
<dbReference type="InterPro" id="IPR036869">
    <property type="entry name" value="J_dom_sf"/>
</dbReference>
<comment type="subcellular location">
    <subcellularLocation>
        <location evidence="1">Chromosome</location>
        <location evidence="1">Telomere</location>
    </subcellularLocation>
</comment>
<dbReference type="InterPro" id="IPR012340">
    <property type="entry name" value="NA-bd_OB-fold"/>
</dbReference>
<feature type="domain" description="J" evidence="5">
    <location>
        <begin position="16"/>
        <end position="83"/>
    </location>
</feature>
<dbReference type="InterPro" id="IPR052594">
    <property type="entry name" value="J_domain-containing_protein"/>
</dbReference>
<dbReference type="PANTHER" id="PTHR44144:SF1">
    <property type="entry name" value="DNAJ HOMOLOG SUBFAMILY C MEMBER 9"/>
    <property type="match status" value="1"/>
</dbReference>
<keyword evidence="7" id="KW-1185">Reference proteome</keyword>
<keyword evidence="2" id="KW-0158">Chromosome</keyword>
<dbReference type="PROSITE" id="PS50076">
    <property type="entry name" value="DNAJ_2"/>
    <property type="match status" value="1"/>
</dbReference>
<feature type="region of interest" description="Disordered" evidence="4">
    <location>
        <begin position="257"/>
        <end position="290"/>
    </location>
</feature>
<dbReference type="InterPro" id="IPR056453">
    <property type="entry name" value="HTH_DNAJC9"/>
</dbReference>
<dbReference type="PROSITE" id="PS00636">
    <property type="entry name" value="DNAJ_1"/>
    <property type="match status" value="1"/>
</dbReference>
<feature type="region of interest" description="Disordered" evidence="4">
    <location>
        <begin position="418"/>
        <end position="441"/>
    </location>
</feature>
<dbReference type="GO" id="GO:0005737">
    <property type="term" value="C:cytoplasm"/>
    <property type="evidence" value="ECO:0007669"/>
    <property type="project" value="TreeGrafter"/>
</dbReference>
<dbReference type="FunFam" id="1.10.287.110:FF:000110">
    <property type="entry name" value="DnaJ domain protein (AFU_orthologue AFUA_2G13210)"/>
    <property type="match status" value="1"/>
</dbReference>
<dbReference type="GO" id="GO:0031072">
    <property type="term" value="F:heat shock protein binding"/>
    <property type="evidence" value="ECO:0007669"/>
    <property type="project" value="TreeGrafter"/>
</dbReference>
<accession>A0A8H5LG28</accession>